<comment type="caution">
    <text evidence="2">The sequence shown here is derived from an EMBL/GenBank/DDBJ whole genome shotgun (WGS) entry which is preliminary data.</text>
</comment>
<evidence type="ECO:0000313" key="3">
    <source>
        <dbReference type="Proteomes" id="UP000824120"/>
    </source>
</evidence>
<organism evidence="2 3">
    <name type="scientific">Solanum commersonii</name>
    <name type="common">Commerson's wild potato</name>
    <name type="synonym">Commerson's nightshade</name>
    <dbReference type="NCBI Taxonomy" id="4109"/>
    <lineage>
        <taxon>Eukaryota</taxon>
        <taxon>Viridiplantae</taxon>
        <taxon>Streptophyta</taxon>
        <taxon>Embryophyta</taxon>
        <taxon>Tracheophyta</taxon>
        <taxon>Spermatophyta</taxon>
        <taxon>Magnoliopsida</taxon>
        <taxon>eudicotyledons</taxon>
        <taxon>Gunneridae</taxon>
        <taxon>Pentapetalae</taxon>
        <taxon>asterids</taxon>
        <taxon>lamiids</taxon>
        <taxon>Solanales</taxon>
        <taxon>Solanaceae</taxon>
        <taxon>Solanoideae</taxon>
        <taxon>Solaneae</taxon>
        <taxon>Solanum</taxon>
    </lineage>
</organism>
<accession>A0A9J5X1M7</accession>
<dbReference type="Proteomes" id="UP000824120">
    <property type="component" value="Chromosome 10"/>
</dbReference>
<sequence length="229" mass="25864">MGQFTLIVILTLDINDPNVMDSLTLNVKTKKLNSKINTREIDIIYQVYYRLMKTTLAPKALVESLKDILSINDWRFENITHAFASHSERSQIERVVQFPDGSIEFKFLDNSVRKSSSYRRSSRSGPSISCPSRPVSRPPSSSKPPEEAEDKAISVADTNKGKVTGVDFLGDIPKLFYQDIPGSPSASEMEPTEERLAWLGMLKIGKAFEPNPDILHEQWTHPDNQVKKK</sequence>
<evidence type="ECO:0000256" key="1">
    <source>
        <dbReference type="SAM" id="MobiDB-lite"/>
    </source>
</evidence>
<reference evidence="2 3" key="1">
    <citation type="submission" date="2020-09" db="EMBL/GenBank/DDBJ databases">
        <title>De no assembly of potato wild relative species, Solanum commersonii.</title>
        <authorList>
            <person name="Cho K."/>
        </authorList>
    </citation>
    <scope>NUCLEOTIDE SEQUENCE [LARGE SCALE GENOMIC DNA]</scope>
    <source>
        <strain evidence="2">LZ3.2</strain>
        <tissue evidence="2">Leaf</tissue>
    </source>
</reference>
<dbReference type="AlphaFoldDB" id="A0A9J5X1M7"/>
<feature type="region of interest" description="Disordered" evidence="1">
    <location>
        <begin position="116"/>
        <end position="149"/>
    </location>
</feature>
<name>A0A9J5X1M7_SOLCO</name>
<dbReference type="OrthoDB" id="1364490at2759"/>
<gene>
    <name evidence="2" type="ORF">H5410_051960</name>
</gene>
<evidence type="ECO:0000313" key="2">
    <source>
        <dbReference type="EMBL" id="KAG5581333.1"/>
    </source>
</evidence>
<dbReference type="EMBL" id="JACXVP010000010">
    <property type="protein sequence ID" value="KAG5581333.1"/>
    <property type="molecule type" value="Genomic_DNA"/>
</dbReference>
<protein>
    <submittedName>
        <fullName evidence="2">Uncharacterized protein</fullName>
    </submittedName>
</protein>
<feature type="compositionally biased region" description="Low complexity" evidence="1">
    <location>
        <begin position="123"/>
        <end position="140"/>
    </location>
</feature>
<keyword evidence="3" id="KW-1185">Reference proteome</keyword>
<proteinExistence type="predicted"/>